<keyword evidence="3" id="KW-0863">Zinc-finger</keyword>
<dbReference type="PANTHER" id="PTHR31391">
    <property type="entry name" value="B3 DOMAIN-CONTAINING PROTEIN OS11G0197600-RELATED"/>
    <property type="match status" value="1"/>
</dbReference>
<dbReference type="GO" id="GO:0005634">
    <property type="term" value="C:nucleus"/>
    <property type="evidence" value="ECO:0007669"/>
    <property type="project" value="UniProtKB-SubCell"/>
</dbReference>
<reference evidence="11" key="2">
    <citation type="submission" date="2020-10" db="EMBL/GenBank/DDBJ databases">
        <authorList>
            <person name="Cooper E.A."/>
            <person name="Brenton Z.W."/>
            <person name="Flinn B.S."/>
            <person name="Jenkins J."/>
            <person name="Shu S."/>
            <person name="Flowers D."/>
            <person name="Luo F."/>
            <person name="Wang Y."/>
            <person name="Xia P."/>
            <person name="Barry K."/>
            <person name="Daum C."/>
            <person name="Lipzen A."/>
            <person name="Yoshinaga Y."/>
            <person name="Schmutz J."/>
            <person name="Saski C."/>
            <person name="Vermerris W."/>
            <person name="Kresovich S."/>
        </authorList>
    </citation>
    <scope>NUCLEOTIDE SEQUENCE</scope>
</reference>
<dbReference type="InterPro" id="IPR003340">
    <property type="entry name" value="B3_DNA-bd"/>
</dbReference>
<dbReference type="InterPro" id="IPR015300">
    <property type="entry name" value="DNA-bd_pseudobarrel_sf"/>
</dbReference>
<evidence type="ECO:0000259" key="10">
    <source>
        <dbReference type="PROSITE" id="PS50863"/>
    </source>
</evidence>
<feature type="compositionally biased region" description="Basic and acidic residues" evidence="9">
    <location>
        <begin position="428"/>
        <end position="443"/>
    </location>
</feature>
<keyword evidence="4" id="KW-0862">Zinc</keyword>
<keyword evidence="7" id="KW-0804">Transcription</keyword>
<evidence type="ECO:0000256" key="9">
    <source>
        <dbReference type="SAM" id="MobiDB-lite"/>
    </source>
</evidence>
<evidence type="ECO:0000256" key="7">
    <source>
        <dbReference type="ARBA" id="ARBA00023163"/>
    </source>
</evidence>
<evidence type="ECO:0000256" key="1">
    <source>
        <dbReference type="ARBA" id="ARBA00004123"/>
    </source>
</evidence>
<feature type="domain" description="TF-B3" evidence="10">
    <location>
        <begin position="282"/>
        <end position="381"/>
    </location>
</feature>
<evidence type="ECO:0000313" key="11">
    <source>
        <dbReference type="EMBL" id="KAG0548523.1"/>
    </source>
</evidence>
<dbReference type="InterPro" id="IPR011011">
    <property type="entry name" value="Znf_FYVE_PHD"/>
</dbReference>
<gene>
    <name evidence="11" type="ORF">BDA96_01G173800</name>
</gene>
<protein>
    <recommendedName>
        <fullName evidence="10">TF-B3 domain-containing protein</fullName>
    </recommendedName>
</protein>
<feature type="domain" description="TF-B3" evidence="10">
    <location>
        <begin position="480"/>
        <end position="576"/>
    </location>
</feature>
<evidence type="ECO:0000256" key="2">
    <source>
        <dbReference type="ARBA" id="ARBA00022723"/>
    </source>
</evidence>
<name>A0A921RYP5_SORBI</name>
<evidence type="ECO:0000256" key="6">
    <source>
        <dbReference type="ARBA" id="ARBA00023125"/>
    </source>
</evidence>
<accession>A0A921RYP5</accession>
<dbReference type="AlphaFoldDB" id="A0A921RYP5"/>
<keyword evidence="6" id="KW-0238">DNA-binding</keyword>
<keyword evidence="8" id="KW-0539">Nucleus</keyword>
<dbReference type="GO" id="GO:0008270">
    <property type="term" value="F:zinc ion binding"/>
    <property type="evidence" value="ECO:0007669"/>
    <property type="project" value="UniProtKB-KW"/>
</dbReference>
<comment type="subcellular location">
    <subcellularLocation>
        <location evidence="1">Nucleus</location>
    </subcellularLocation>
</comment>
<dbReference type="PANTHER" id="PTHR31391:SF153">
    <property type="entry name" value="TF-B3 DOMAIN-CONTAINING PROTEIN"/>
    <property type="match status" value="1"/>
</dbReference>
<dbReference type="SUPFAM" id="SSF101936">
    <property type="entry name" value="DNA-binding pseudobarrel domain"/>
    <property type="match status" value="2"/>
</dbReference>
<dbReference type="InterPro" id="IPR013083">
    <property type="entry name" value="Znf_RING/FYVE/PHD"/>
</dbReference>
<feature type="region of interest" description="Disordered" evidence="9">
    <location>
        <begin position="413"/>
        <end position="443"/>
    </location>
</feature>
<evidence type="ECO:0000256" key="5">
    <source>
        <dbReference type="ARBA" id="ARBA00023015"/>
    </source>
</evidence>
<dbReference type="CDD" id="cd10017">
    <property type="entry name" value="B3_DNA"/>
    <property type="match status" value="2"/>
</dbReference>
<comment type="caution">
    <text evidence="11">The sequence shown here is derived from an EMBL/GenBank/DDBJ whole genome shotgun (WGS) entry which is preliminary data.</text>
</comment>
<dbReference type="EMBL" id="CM027680">
    <property type="protein sequence ID" value="KAG0548523.1"/>
    <property type="molecule type" value="Genomic_DNA"/>
</dbReference>
<dbReference type="Proteomes" id="UP000807115">
    <property type="component" value="Chromosome 1"/>
</dbReference>
<sequence length="578" mass="65531">MNTVCEVCGDIGYRQLLLCCRDCKRCAVHQYCLDKVVFDASLIKWFCHECLQRHGEVICISSQEVSSERPPSHAHFRSPVHQLVTKSVESVRDAEPWRNGKNESFATKYTSLNRIYSSVKKHNKKKSLMKPMGNCTSRKVRIAKVTTHTSAEASCSCESIGTESAQSNHGKNQQVDHENPVASVRERSVDPISISCSSHDTIAASESSERSTECQKASSCRHRKTVKMATVSSSSEESGENTISKNVSLKYVLAYRSYLSKAQNKRVMKLIQEIQPEFTIFISIMRRNNVAPPGPFLGITKEYAVAHFPDKTTNVTLETPGKSKKWHPKFYKRDESRKNMLMGQWLDFVRDNHVQEGDICLLLPTKDEIRYTFMIYVLHETTHSGGGAGFQRIGPCPGSSSAKMASEIHIEEEPTTGEHVSLESDMQEISHEPLESRDSDDPFERPPYYVPCRNPLSRSQKRIVEERVRAIRSEIPICVAVMKNNNIGVAQRWMLELCSGFASVYLPTMGQTILLQCEGKTWEAKMMFHNGRRWFLNGGWPNFARGNSLRVGDMCLFELKAKESKLTMAVHIIRKEQF</sequence>
<dbReference type="InterPro" id="IPR044837">
    <property type="entry name" value="REM16-like"/>
</dbReference>
<evidence type="ECO:0000256" key="3">
    <source>
        <dbReference type="ARBA" id="ARBA00022771"/>
    </source>
</evidence>
<evidence type="ECO:0000313" key="12">
    <source>
        <dbReference type="Proteomes" id="UP000807115"/>
    </source>
</evidence>
<dbReference type="PROSITE" id="PS01359">
    <property type="entry name" value="ZF_PHD_1"/>
    <property type="match status" value="1"/>
</dbReference>
<organism evidence="11 12">
    <name type="scientific">Sorghum bicolor</name>
    <name type="common">Sorghum</name>
    <name type="synonym">Sorghum vulgare</name>
    <dbReference type="NCBI Taxonomy" id="4558"/>
    <lineage>
        <taxon>Eukaryota</taxon>
        <taxon>Viridiplantae</taxon>
        <taxon>Streptophyta</taxon>
        <taxon>Embryophyta</taxon>
        <taxon>Tracheophyta</taxon>
        <taxon>Spermatophyta</taxon>
        <taxon>Magnoliopsida</taxon>
        <taxon>Liliopsida</taxon>
        <taxon>Poales</taxon>
        <taxon>Poaceae</taxon>
        <taxon>PACMAD clade</taxon>
        <taxon>Panicoideae</taxon>
        <taxon>Andropogonodae</taxon>
        <taxon>Andropogoneae</taxon>
        <taxon>Sorghinae</taxon>
        <taxon>Sorghum</taxon>
    </lineage>
</organism>
<dbReference type="Gene3D" id="2.40.330.10">
    <property type="entry name" value="DNA-binding pseudobarrel domain"/>
    <property type="match status" value="2"/>
</dbReference>
<dbReference type="Gene3D" id="3.30.40.10">
    <property type="entry name" value="Zinc/RING finger domain, C3HC4 (zinc finger)"/>
    <property type="match status" value="1"/>
</dbReference>
<evidence type="ECO:0000256" key="4">
    <source>
        <dbReference type="ARBA" id="ARBA00022833"/>
    </source>
</evidence>
<dbReference type="InterPro" id="IPR019786">
    <property type="entry name" value="Zinc_finger_PHD-type_CS"/>
</dbReference>
<keyword evidence="2" id="KW-0479">Metal-binding</keyword>
<dbReference type="SUPFAM" id="SSF57903">
    <property type="entry name" value="FYVE/PHD zinc finger"/>
    <property type="match status" value="1"/>
</dbReference>
<reference evidence="11" key="1">
    <citation type="journal article" date="2019" name="BMC Genomics">
        <title>A new reference genome for Sorghum bicolor reveals high levels of sequence similarity between sweet and grain genotypes: implications for the genetics of sugar metabolism.</title>
        <authorList>
            <person name="Cooper E.A."/>
            <person name="Brenton Z.W."/>
            <person name="Flinn B.S."/>
            <person name="Jenkins J."/>
            <person name="Shu S."/>
            <person name="Flowers D."/>
            <person name="Luo F."/>
            <person name="Wang Y."/>
            <person name="Xia P."/>
            <person name="Barry K."/>
            <person name="Daum C."/>
            <person name="Lipzen A."/>
            <person name="Yoshinaga Y."/>
            <person name="Schmutz J."/>
            <person name="Saski C."/>
            <person name="Vermerris W."/>
            <person name="Kresovich S."/>
        </authorList>
    </citation>
    <scope>NUCLEOTIDE SEQUENCE</scope>
</reference>
<keyword evidence="5" id="KW-0805">Transcription regulation</keyword>
<dbReference type="PROSITE" id="PS50863">
    <property type="entry name" value="B3"/>
    <property type="match status" value="2"/>
</dbReference>
<dbReference type="Pfam" id="PF02362">
    <property type="entry name" value="B3"/>
    <property type="match status" value="2"/>
</dbReference>
<evidence type="ECO:0000256" key="8">
    <source>
        <dbReference type="ARBA" id="ARBA00023242"/>
    </source>
</evidence>
<proteinExistence type="predicted"/>
<dbReference type="SMART" id="SM01019">
    <property type="entry name" value="B3"/>
    <property type="match status" value="2"/>
</dbReference>
<dbReference type="GO" id="GO:0003677">
    <property type="term" value="F:DNA binding"/>
    <property type="evidence" value="ECO:0007669"/>
    <property type="project" value="UniProtKB-KW"/>
</dbReference>